<proteinExistence type="predicted"/>
<dbReference type="InterPro" id="IPR008822">
    <property type="entry name" value="Endonuclease_RusA-like"/>
</dbReference>
<organism evidence="1">
    <name type="scientific">marine sediment metagenome</name>
    <dbReference type="NCBI Taxonomy" id="412755"/>
    <lineage>
        <taxon>unclassified sequences</taxon>
        <taxon>metagenomes</taxon>
        <taxon>ecological metagenomes</taxon>
    </lineage>
</organism>
<dbReference type="GO" id="GO:0000287">
    <property type="term" value="F:magnesium ion binding"/>
    <property type="evidence" value="ECO:0007669"/>
    <property type="project" value="InterPro"/>
</dbReference>
<dbReference type="Pfam" id="PF05866">
    <property type="entry name" value="RusA"/>
    <property type="match status" value="1"/>
</dbReference>
<dbReference type="EMBL" id="LAZR01039012">
    <property type="protein sequence ID" value="KKL18071.1"/>
    <property type="molecule type" value="Genomic_DNA"/>
</dbReference>
<protein>
    <submittedName>
        <fullName evidence="1">Uncharacterized protein</fullName>
    </submittedName>
</protein>
<dbReference type="Gene3D" id="3.30.1330.70">
    <property type="entry name" value="Holliday junction resolvase RusA"/>
    <property type="match status" value="1"/>
</dbReference>
<gene>
    <name evidence="1" type="ORF">LCGC14_2479200</name>
</gene>
<sequence length="130" mass="15049">MKVWCKVYKNSGSVFLTLPLPPSTNKRLMPVAQGRYLNMILTKEARGYLSCIGQELCILRKNKGLKPIDDYRVMDMWFVLPTQNCDCHNYFKILFDTMETGGILKNDRYVLPRVQGLWHSKEFAGVTVKL</sequence>
<accession>A0A0F9DK53</accession>
<dbReference type="AlphaFoldDB" id="A0A0F9DK53"/>
<dbReference type="GO" id="GO:0006281">
    <property type="term" value="P:DNA repair"/>
    <property type="evidence" value="ECO:0007669"/>
    <property type="project" value="InterPro"/>
</dbReference>
<name>A0A0F9DK53_9ZZZZ</name>
<dbReference type="InterPro" id="IPR036614">
    <property type="entry name" value="RusA-like_sf"/>
</dbReference>
<reference evidence="1" key="1">
    <citation type="journal article" date="2015" name="Nature">
        <title>Complex archaea that bridge the gap between prokaryotes and eukaryotes.</title>
        <authorList>
            <person name="Spang A."/>
            <person name="Saw J.H."/>
            <person name="Jorgensen S.L."/>
            <person name="Zaremba-Niedzwiedzka K."/>
            <person name="Martijn J."/>
            <person name="Lind A.E."/>
            <person name="van Eijk R."/>
            <person name="Schleper C."/>
            <person name="Guy L."/>
            <person name="Ettema T.J."/>
        </authorList>
    </citation>
    <scope>NUCLEOTIDE SEQUENCE</scope>
</reference>
<comment type="caution">
    <text evidence="1">The sequence shown here is derived from an EMBL/GenBank/DDBJ whole genome shotgun (WGS) entry which is preliminary data.</text>
</comment>
<dbReference type="GO" id="GO:0006310">
    <property type="term" value="P:DNA recombination"/>
    <property type="evidence" value="ECO:0007669"/>
    <property type="project" value="InterPro"/>
</dbReference>
<dbReference type="SUPFAM" id="SSF103084">
    <property type="entry name" value="Holliday junction resolvase RusA"/>
    <property type="match status" value="1"/>
</dbReference>
<evidence type="ECO:0000313" key="1">
    <source>
        <dbReference type="EMBL" id="KKL18071.1"/>
    </source>
</evidence>